<reference evidence="9 10" key="1">
    <citation type="submission" date="2021-04" db="EMBL/GenBank/DDBJ databases">
        <authorList>
            <person name="Bliznina A."/>
        </authorList>
    </citation>
    <scope>NUCLEOTIDE SEQUENCE [LARGE SCALE GENOMIC DNA]</scope>
</reference>
<organism evidence="9 10">
    <name type="scientific">Oikopleura dioica</name>
    <name type="common">Tunicate</name>
    <dbReference type="NCBI Taxonomy" id="34765"/>
    <lineage>
        <taxon>Eukaryota</taxon>
        <taxon>Metazoa</taxon>
        <taxon>Chordata</taxon>
        <taxon>Tunicata</taxon>
        <taxon>Appendicularia</taxon>
        <taxon>Copelata</taxon>
        <taxon>Oikopleuridae</taxon>
        <taxon>Oikopleura</taxon>
    </lineage>
</organism>
<feature type="coiled-coil region" evidence="8">
    <location>
        <begin position="249"/>
        <end position="280"/>
    </location>
</feature>
<keyword evidence="4" id="KW-1133">Transmembrane helix</keyword>
<dbReference type="PANTHER" id="PTHR15415:SF7">
    <property type="entry name" value="MICOS COMPLEX SUBUNIT MIC60"/>
    <property type="match status" value="1"/>
</dbReference>
<evidence type="ECO:0000256" key="1">
    <source>
        <dbReference type="ARBA" id="ARBA00010877"/>
    </source>
</evidence>
<keyword evidence="5 7" id="KW-0496">Mitochondrion</keyword>
<protein>
    <recommendedName>
        <fullName evidence="7">MICOS complex subunit MIC60</fullName>
    </recommendedName>
    <alternativeName>
        <fullName evidence="7">Mitofilin</fullName>
    </alternativeName>
</protein>
<evidence type="ECO:0000256" key="3">
    <source>
        <dbReference type="ARBA" id="ARBA00022792"/>
    </source>
</evidence>
<evidence type="ECO:0000256" key="7">
    <source>
        <dbReference type="RuleBase" id="RU363000"/>
    </source>
</evidence>
<comment type="function">
    <text evidence="7">Component of the MICOS complex, a large protein complex of the mitochondrial inner membrane that plays crucial roles in the maintenance of crista junctions, inner membrane architecture, and formation of contact sites to the outer membrane.</text>
</comment>
<sequence>MWKYRIVKPLSLAAAGSFLASKRTVTVAAKDEERESASHIETLLQTTRMAMEELNSSFSQLCKLQYKSMNTSLKSAEDQLSLQWALFQKLEEVEQIIQNVEVTLEASQNSAACLEDLEGVEALQDRAEKLQSIKGKLSALIDLRNDSIPKDALGAFEDDSFSSLELDNVVCSMFFYKNKLKKQLDELKSGENDYIERHRSANLPAAQARVKAEYDLKLTQLEKRFDESVKALYEEVKEEFEEELGEKFLENLRERIECLNSQLELQRAQFSQELEEKMNADLEIVAMKNLQLKLSVLGESEKLSAALESAAAEDAAAKEKYLPASEVWLSELYSTQRHVYLQRLLRELSDLEEKLLNSSLPSISVAPCLGYRLSEVFSISEVTDRVSLQRKSVFNPISTESKEVVEKMASLAREKGLINAENHGILAENLSFLRSKFYSWSKPAEMSEYLRKSGFSEVDQLLSGFLFALQKDDVETAVKIMNQSSGELRRIFQPWLDESRCYLETLQAISVAKAVLTSKVLSC</sequence>
<keyword evidence="3 7" id="KW-0999">Mitochondrion inner membrane</keyword>
<proteinExistence type="inferred from homology"/>
<comment type="subunit">
    <text evidence="7">Component of the mitochondrial contact site and cristae organizing system (MICOS) complex.</text>
</comment>
<gene>
    <name evidence="9" type="ORF">OKIOD_LOCUS1644</name>
</gene>
<evidence type="ECO:0000256" key="8">
    <source>
        <dbReference type="SAM" id="Coils"/>
    </source>
</evidence>
<evidence type="ECO:0000256" key="4">
    <source>
        <dbReference type="ARBA" id="ARBA00022989"/>
    </source>
</evidence>
<evidence type="ECO:0000256" key="6">
    <source>
        <dbReference type="ARBA" id="ARBA00023136"/>
    </source>
</evidence>
<keyword evidence="2 7" id="KW-0812">Transmembrane</keyword>
<comment type="subcellular location">
    <subcellularLocation>
        <location evidence="7">Mitochondrion inner membrane</location>
        <topology evidence="7">Single-pass membrane protein</topology>
    </subcellularLocation>
</comment>
<accession>A0ABN7RSF3</accession>
<dbReference type="Proteomes" id="UP001158576">
    <property type="component" value="Chromosome PAR"/>
</dbReference>
<evidence type="ECO:0000313" key="9">
    <source>
        <dbReference type="EMBL" id="CAG5082289.1"/>
    </source>
</evidence>
<keyword evidence="10" id="KW-1185">Reference proteome</keyword>
<evidence type="ECO:0000256" key="5">
    <source>
        <dbReference type="ARBA" id="ARBA00023128"/>
    </source>
</evidence>
<feature type="coiled-coil region" evidence="8">
    <location>
        <begin position="90"/>
        <end position="140"/>
    </location>
</feature>
<dbReference type="Pfam" id="PF09731">
    <property type="entry name" value="Mitofilin"/>
    <property type="match status" value="1"/>
</dbReference>
<evidence type="ECO:0000313" key="10">
    <source>
        <dbReference type="Proteomes" id="UP001158576"/>
    </source>
</evidence>
<dbReference type="EMBL" id="OU015568">
    <property type="protein sequence ID" value="CAG5082289.1"/>
    <property type="molecule type" value="Genomic_DNA"/>
</dbReference>
<keyword evidence="6" id="KW-0472">Membrane</keyword>
<keyword evidence="8" id="KW-0175">Coiled coil</keyword>
<evidence type="ECO:0000256" key="2">
    <source>
        <dbReference type="ARBA" id="ARBA00022692"/>
    </source>
</evidence>
<dbReference type="InterPro" id="IPR019133">
    <property type="entry name" value="MIC60"/>
</dbReference>
<name>A0ABN7RSF3_OIKDI</name>
<dbReference type="PANTHER" id="PTHR15415">
    <property type="entry name" value="MITOFILIN"/>
    <property type="match status" value="1"/>
</dbReference>
<comment type="similarity">
    <text evidence="1 7">Belongs to the MICOS complex subunit Mic60 family.</text>
</comment>